<feature type="domain" description="RING-type" evidence="13">
    <location>
        <begin position="24"/>
        <end position="65"/>
    </location>
</feature>
<evidence type="ECO:0000256" key="3">
    <source>
        <dbReference type="ARBA" id="ARBA00012483"/>
    </source>
</evidence>
<comment type="caution">
    <text evidence="14">The sequence shown here is derived from an EMBL/GenBank/DDBJ whole genome shotgun (WGS) entry which is preliminary data.</text>
</comment>
<dbReference type="GO" id="GO:0061630">
    <property type="term" value="F:ubiquitin protein ligase activity"/>
    <property type="evidence" value="ECO:0007669"/>
    <property type="project" value="UniProtKB-EC"/>
</dbReference>
<keyword evidence="5" id="KW-0479">Metal-binding</keyword>
<evidence type="ECO:0000256" key="12">
    <source>
        <dbReference type="SAM" id="MobiDB-lite"/>
    </source>
</evidence>
<dbReference type="InterPro" id="IPR001841">
    <property type="entry name" value="Znf_RING"/>
</dbReference>
<dbReference type="GO" id="GO:0005634">
    <property type="term" value="C:nucleus"/>
    <property type="evidence" value="ECO:0007669"/>
    <property type="project" value="UniProtKB-SubCell"/>
</dbReference>
<evidence type="ECO:0000256" key="9">
    <source>
        <dbReference type="ARBA" id="ARBA00022833"/>
    </source>
</evidence>
<dbReference type="EMBL" id="QEAM01000734">
    <property type="protein sequence ID" value="TPX35845.1"/>
    <property type="molecule type" value="Genomic_DNA"/>
</dbReference>
<dbReference type="InterPro" id="IPR017907">
    <property type="entry name" value="Znf_RING_CS"/>
</dbReference>
<dbReference type="VEuPathDB" id="FungiDB:SeMB42_g00920"/>
<dbReference type="SMART" id="SM00184">
    <property type="entry name" value="RING"/>
    <property type="match status" value="1"/>
</dbReference>
<dbReference type="PANTHER" id="PTHR23328">
    <property type="entry name" value="RING-TYPE DOMAIN-CONTAINING PROTEIN"/>
    <property type="match status" value="1"/>
</dbReference>
<evidence type="ECO:0000256" key="5">
    <source>
        <dbReference type="ARBA" id="ARBA00022723"/>
    </source>
</evidence>
<dbReference type="PROSITE" id="PS00518">
    <property type="entry name" value="ZF_RING_1"/>
    <property type="match status" value="1"/>
</dbReference>
<dbReference type="GO" id="GO:0035861">
    <property type="term" value="C:site of double-strand break"/>
    <property type="evidence" value="ECO:0007669"/>
    <property type="project" value="TreeGrafter"/>
</dbReference>
<sequence length="431" mass="47793">MMTTEAMRANTNDGGDGIDPECRCPVCYEWLEAPVTFECNHSICLGCLQQMLDSAYCKGVCPMCRHRVLNFIRRNAKNPAAMVNQPLAARIAQKQAEGASTILFGVEVTATIYTTGVHTSHAMGYRACDISRSPWSCDRGHDIIGDEGAELGNGCDGPSATKRRAVGGGSNRSVNAATSSSEPKGLATVGNARAEGKEPGSKDLKEMINKWNLDDIGELREIEPAMTHIQRDTKSAGRTDRIYMEKDLADKCQNIDTCAINSKEVDLDHIWGILQRSLQKWLLKPQTNIRRTEAKEKCEEEPKEIHSMMTASMMRKHNLQWSELGEKSTTWYFDKISPAIIKNTVIEDTNGKLLTEPEAIQNQALKYYKALFSNEETDPEIQEDILESTSQNMKTLQISKILEEPISEGEINHALKQLKNGKAPGPDGITT</sequence>
<gene>
    <name evidence="14" type="ORF">SeLEV6574_g08134</name>
</gene>
<keyword evidence="10" id="KW-0539">Nucleus</keyword>
<dbReference type="Proteomes" id="UP000320475">
    <property type="component" value="Unassembled WGS sequence"/>
</dbReference>
<dbReference type="Pfam" id="PF00097">
    <property type="entry name" value="zf-C3HC4"/>
    <property type="match status" value="1"/>
</dbReference>
<evidence type="ECO:0000313" key="14">
    <source>
        <dbReference type="EMBL" id="TPX35845.1"/>
    </source>
</evidence>
<dbReference type="OrthoDB" id="2161245at2759"/>
<accession>A0A507CE41</accession>
<evidence type="ECO:0000313" key="15">
    <source>
        <dbReference type="Proteomes" id="UP000320475"/>
    </source>
</evidence>
<dbReference type="VEuPathDB" id="FungiDB:SeMB42_g07931"/>
<dbReference type="EC" id="2.3.2.27" evidence="3"/>
<keyword evidence="6" id="KW-0227">DNA damage</keyword>
<dbReference type="InterPro" id="IPR013083">
    <property type="entry name" value="Znf_RING/FYVE/PHD"/>
</dbReference>
<dbReference type="GO" id="GO:0006302">
    <property type="term" value="P:double-strand break repair"/>
    <property type="evidence" value="ECO:0007669"/>
    <property type="project" value="TreeGrafter"/>
</dbReference>
<dbReference type="GO" id="GO:0031491">
    <property type="term" value="F:nucleosome binding"/>
    <property type="evidence" value="ECO:0007669"/>
    <property type="project" value="TreeGrafter"/>
</dbReference>
<organism evidence="14 15">
    <name type="scientific">Synchytrium endobioticum</name>
    <dbReference type="NCBI Taxonomy" id="286115"/>
    <lineage>
        <taxon>Eukaryota</taxon>
        <taxon>Fungi</taxon>
        <taxon>Fungi incertae sedis</taxon>
        <taxon>Chytridiomycota</taxon>
        <taxon>Chytridiomycota incertae sedis</taxon>
        <taxon>Chytridiomycetes</taxon>
        <taxon>Synchytriales</taxon>
        <taxon>Synchytriaceae</taxon>
        <taxon>Synchytrium</taxon>
    </lineage>
</organism>
<dbReference type="AlphaFoldDB" id="A0A507CE41"/>
<keyword evidence="4" id="KW-0808">Transferase</keyword>
<dbReference type="PROSITE" id="PS50089">
    <property type="entry name" value="ZF_RING_2"/>
    <property type="match status" value="1"/>
</dbReference>
<protein>
    <recommendedName>
        <fullName evidence="3">RING-type E3 ubiquitin transferase</fullName>
        <ecNumber evidence="3">2.3.2.27</ecNumber>
    </recommendedName>
</protein>
<evidence type="ECO:0000256" key="7">
    <source>
        <dbReference type="ARBA" id="ARBA00022771"/>
    </source>
</evidence>
<reference evidence="14 15" key="1">
    <citation type="journal article" date="2019" name="Sci. Rep.">
        <title>Comparative genomics of chytrid fungi reveal insights into the obligate biotrophic and pathogenic lifestyle of Synchytrium endobioticum.</title>
        <authorList>
            <person name="van de Vossenberg B.T.L.H."/>
            <person name="Warris S."/>
            <person name="Nguyen H.D.T."/>
            <person name="van Gent-Pelzer M.P.E."/>
            <person name="Joly D.L."/>
            <person name="van de Geest H.C."/>
            <person name="Bonants P.J.M."/>
            <person name="Smith D.S."/>
            <person name="Levesque C.A."/>
            <person name="van der Lee T.A.J."/>
        </authorList>
    </citation>
    <scope>NUCLEOTIDE SEQUENCE [LARGE SCALE GENOMIC DNA]</scope>
    <source>
        <strain evidence="14 15">LEV6574</strain>
    </source>
</reference>
<name>A0A507CE41_9FUNG</name>
<comment type="catalytic activity">
    <reaction evidence="1">
        <text>S-ubiquitinyl-[E2 ubiquitin-conjugating enzyme]-L-cysteine + [acceptor protein]-L-lysine = [E2 ubiquitin-conjugating enzyme]-L-cysteine + N(6)-ubiquitinyl-[acceptor protein]-L-lysine.</text>
        <dbReference type="EC" id="2.3.2.27"/>
    </reaction>
</comment>
<dbReference type="PANTHER" id="PTHR23328:SF2">
    <property type="entry name" value="E3 UBIQUITIN-PROTEIN LIGASE RNF169"/>
    <property type="match status" value="1"/>
</dbReference>
<proteinExistence type="predicted"/>
<feature type="region of interest" description="Disordered" evidence="12">
    <location>
        <begin position="154"/>
        <end position="201"/>
    </location>
</feature>
<keyword evidence="8" id="KW-0833">Ubl conjugation pathway</keyword>
<comment type="subcellular location">
    <subcellularLocation>
        <location evidence="2">Nucleus</location>
    </subcellularLocation>
</comment>
<dbReference type="InterPro" id="IPR051657">
    <property type="entry name" value="RNF168/RNF169_E3_ubiq-ligase"/>
</dbReference>
<keyword evidence="9" id="KW-0862">Zinc</keyword>
<dbReference type="VEuPathDB" id="FungiDB:SeMB42_g04786"/>
<keyword evidence="7 11" id="KW-0863">Zinc-finger</keyword>
<evidence type="ECO:0000256" key="10">
    <source>
        <dbReference type="ARBA" id="ARBA00023242"/>
    </source>
</evidence>
<evidence type="ECO:0000256" key="4">
    <source>
        <dbReference type="ARBA" id="ARBA00022679"/>
    </source>
</evidence>
<dbReference type="GO" id="GO:0008270">
    <property type="term" value="F:zinc ion binding"/>
    <property type="evidence" value="ECO:0007669"/>
    <property type="project" value="UniProtKB-KW"/>
</dbReference>
<evidence type="ECO:0000256" key="8">
    <source>
        <dbReference type="ARBA" id="ARBA00022786"/>
    </source>
</evidence>
<dbReference type="Gene3D" id="3.30.40.10">
    <property type="entry name" value="Zinc/RING finger domain, C3HC4 (zinc finger)"/>
    <property type="match status" value="1"/>
</dbReference>
<dbReference type="InterPro" id="IPR018957">
    <property type="entry name" value="Znf_C3HC4_RING-type"/>
</dbReference>
<dbReference type="SUPFAM" id="SSF57850">
    <property type="entry name" value="RING/U-box"/>
    <property type="match status" value="1"/>
</dbReference>
<evidence type="ECO:0000256" key="2">
    <source>
        <dbReference type="ARBA" id="ARBA00004123"/>
    </source>
</evidence>
<evidence type="ECO:0000256" key="11">
    <source>
        <dbReference type="PROSITE-ProRule" id="PRU00175"/>
    </source>
</evidence>
<evidence type="ECO:0000259" key="13">
    <source>
        <dbReference type="PROSITE" id="PS50089"/>
    </source>
</evidence>
<evidence type="ECO:0000256" key="6">
    <source>
        <dbReference type="ARBA" id="ARBA00022763"/>
    </source>
</evidence>
<feature type="compositionally biased region" description="Polar residues" evidence="12">
    <location>
        <begin position="171"/>
        <end position="182"/>
    </location>
</feature>
<evidence type="ECO:0000256" key="1">
    <source>
        <dbReference type="ARBA" id="ARBA00000900"/>
    </source>
</evidence>